<dbReference type="InterPro" id="IPR013332">
    <property type="entry name" value="KPR_N"/>
</dbReference>
<dbReference type="Gene3D" id="1.10.1040.10">
    <property type="entry name" value="N-(1-d-carboxylethyl)-l-norvaline Dehydrogenase, domain 2"/>
    <property type="match status" value="1"/>
</dbReference>
<accession>A0A7W4Z7M1</accession>
<dbReference type="EC" id="1.1.1.169" evidence="3 10"/>
<dbReference type="PANTHER" id="PTHR43765">
    <property type="entry name" value="2-DEHYDROPANTOATE 2-REDUCTASE-RELATED"/>
    <property type="match status" value="1"/>
</dbReference>
<comment type="caution">
    <text evidence="13">The sequence shown here is derived from an EMBL/GenBank/DDBJ whole genome shotgun (WGS) entry which is preliminary data.</text>
</comment>
<proteinExistence type="inferred from homology"/>
<dbReference type="EMBL" id="JACHWY010000002">
    <property type="protein sequence ID" value="MBB3048046.1"/>
    <property type="molecule type" value="Genomic_DNA"/>
</dbReference>
<comment type="catalytic activity">
    <reaction evidence="9 10">
        <text>(R)-pantoate + NADP(+) = 2-dehydropantoate + NADPH + H(+)</text>
        <dbReference type="Rhea" id="RHEA:16233"/>
        <dbReference type="ChEBI" id="CHEBI:11561"/>
        <dbReference type="ChEBI" id="CHEBI:15378"/>
        <dbReference type="ChEBI" id="CHEBI:15980"/>
        <dbReference type="ChEBI" id="CHEBI:57783"/>
        <dbReference type="ChEBI" id="CHEBI:58349"/>
        <dbReference type="EC" id="1.1.1.169"/>
    </reaction>
</comment>
<dbReference type="AlphaFoldDB" id="A0A7W4Z7M1"/>
<dbReference type="GO" id="GO:0015940">
    <property type="term" value="P:pantothenate biosynthetic process"/>
    <property type="evidence" value="ECO:0007669"/>
    <property type="project" value="UniProtKB-UniPathway"/>
</dbReference>
<evidence type="ECO:0000256" key="5">
    <source>
        <dbReference type="ARBA" id="ARBA00022655"/>
    </source>
</evidence>
<organism evidence="13 14">
    <name type="scientific">Litorivivens lipolytica</name>
    <dbReference type="NCBI Taxonomy" id="1524264"/>
    <lineage>
        <taxon>Bacteria</taxon>
        <taxon>Pseudomonadati</taxon>
        <taxon>Pseudomonadota</taxon>
        <taxon>Gammaproteobacteria</taxon>
        <taxon>Litorivivens</taxon>
    </lineage>
</organism>
<dbReference type="SUPFAM" id="SSF48179">
    <property type="entry name" value="6-phosphogluconate dehydrogenase C-terminal domain-like"/>
    <property type="match status" value="1"/>
</dbReference>
<dbReference type="GO" id="GO:0005737">
    <property type="term" value="C:cytoplasm"/>
    <property type="evidence" value="ECO:0007669"/>
    <property type="project" value="TreeGrafter"/>
</dbReference>
<sequence>MAEQWLILGAGSIGGLWAARLHQALRAPTLLLKEDAFADYRGLTIDGEGIVPVAAATPSQLNRPIDRLLVCCKSYQTLDALSPLAPYFHNETSLVLVQNGLGIAEEIKALYPRIKLYCGTTTAGANRLDRFTIRPAGEGETLIGAFDGSVRELKTIADSLSCEAFPVAASDTIQALLWRKLAINCAINPLTVRYRCHNGELLDIEAAREDMAAICSEFTEVSEALGRADWVPNLLATVTQVAEQTGNNRSSMLQDVEAGQRTEIEAITGYLCREAKRLAIPTPVNESLFQEVVSTHSPH</sequence>
<dbReference type="InterPro" id="IPR003710">
    <property type="entry name" value="ApbA"/>
</dbReference>
<keyword evidence="6 10" id="KW-0521">NADP</keyword>
<dbReference type="InterPro" id="IPR013328">
    <property type="entry name" value="6PGD_dom2"/>
</dbReference>
<evidence type="ECO:0000256" key="1">
    <source>
        <dbReference type="ARBA" id="ARBA00004994"/>
    </source>
</evidence>
<reference evidence="13 14" key="1">
    <citation type="submission" date="2020-08" db="EMBL/GenBank/DDBJ databases">
        <title>Genomic Encyclopedia of Type Strains, Phase III (KMG-III): the genomes of soil and plant-associated and newly described type strains.</title>
        <authorList>
            <person name="Whitman W."/>
        </authorList>
    </citation>
    <scope>NUCLEOTIDE SEQUENCE [LARGE SCALE GENOMIC DNA]</scope>
    <source>
        <strain evidence="13 14">CECT 8654</strain>
    </source>
</reference>
<gene>
    <name evidence="13" type="ORF">FHR99_002312</name>
</gene>
<comment type="similarity">
    <text evidence="2 10">Belongs to the ketopantoate reductase family.</text>
</comment>
<dbReference type="Pfam" id="PF08546">
    <property type="entry name" value="ApbA_C"/>
    <property type="match status" value="1"/>
</dbReference>
<dbReference type="InterPro" id="IPR013752">
    <property type="entry name" value="KPA_reductase"/>
</dbReference>
<comment type="pathway">
    <text evidence="1 10">Cofactor biosynthesis; (R)-pantothenate biosynthesis; (R)-pantoate from 3-methyl-2-oxobutanoate: step 2/2.</text>
</comment>
<evidence type="ECO:0000313" key="14">
    <source>
        <dbReference type="Proteomes" id="UP000537130"/>
    </source>
</evidence>
<dbReference type="GO" id="GO:0008677">
    <property type="term" value="F:2-dehydropantoate 2-reductase activity"/>
    <property type="evidence" value="ECO:0007669"/>
    <property type="project" value="UniProtKB-EC"/>
</dbReference>
<keyword evidence="14" id="KW-1185">Reference proteome</keyword>
<evidence type="ECO:0000256" key="4">
    <source>
        <dbReference type="ARBA" id="ARBA00019465"/>
    </source>
</evidence>
<evidence type="ECO:0000256" key="7">
    <source>
        <dbReference type="ARBA" id="ARBA00023002"/>
    </source>
</evidence>
<evidence type="ECO:0000259" key="11">
    <source>
        <dbReference type="Pfam" id="PF02558"/>
    </source>
</evidence>
<dbReference type="Pfam" id="PF02558">
    <property type="entry name" value="ApbA"/>
    <property type="match status" value="1"/>
</dbReference>
<dbReference type="UniPathway" id="UPA00028">
    <property type="reaction ID" value="UER00004"/>
</dbReference>
<feature type="domain" description="Ketopantoate reductase N-terminal" evidence="11">
    <location>
        <begin position="5"/>
        <end position="147"/>
    </location>
</feature>
<dbReference type="Gene3D" id="3.40.50.720">
    <property type="entry name" value="NAD(P)-binding Rossmann-like Domain"/>
    <property type="match status" value="1"/>
</dbReference>
<evidence type="ECO:0000256" key="2">
    <source>
        <dbReference type="ARBA" id="ARBA00007870"/>
    </source>
</evidence>
<dbReference type="PANTHER" id="PTHR43765:SF2">
    <property type="entry name" value="2-DEHYDROPANTOATE 2-REDUCTASE"/>
    <property type="match status" value="1"/>
</dbReference>
<dbReference type="RefSeq" id="WP_183410814.1">
    <property type="nucleotide sequence ID" value="NZ_JACHWY010000002.1"/>
</dbReference>
<protein>
    <recommendedName>
        <fullName evidence="4 10">2-dehydropantoate 2-reductase</fullName>
        <ecNumber evidence="3 10">1.1.1.169</ecNumber>
    </recommendedName>
    <alternativeName>
        <fullName evidence="8 10">Ketopantoate reductase</fullName>
    </alternativeName>
</protein>
<evidence type="ECO:0000256" key="8">
    <source>
        <dbReference type="ARBA" id="ARBA00032024"/>
    </source>
</evidence>
<dbReference type="Proteomes" id="UP000537130">
    <property type="component" value="Unassembled WGS sequence"/>
</dbReference>
<evidence type="ECO:0000256" key="3">
    <source>
        <dbReference type="ARBA" id="ARBA00013014"/>
    </source>
</evidence>
<evidence type="ECO:0000259" key="12">
    <source>
        <dbReference type="Pfam" id="PF08546"/>
    </source>
</evidence>
<name>A0A7W4Z7M1_9GAMM</name>
<evidence type="ECO:0000256" key="6">
    <source>
        <dbReference type="ARBA" id="ARBA00022857"/>
    </source>
</evidence>
<dbReference type="InterPro" id="IPR008927">
    <property type="entry name" value="6-PGluconate_DH-like_C_sf"/>
</dbReference>
<evidence type="ECO:0000313" key="13">
    <source>
        <dbReference type="EMBL" id="MBB3048046.1"/>
    </source>
</evidence>
<feature type="domain" description="Ketopantoate reductase C-terminal" evidence="12">
    <location>
        <begin position="173"/>
        <end position="291"/>
    </location>
</feature>
<comment type="function">
    <text evidence="10">Catalyzes the NADPH-dependent reduction of ketopantoate into pantoic acid.</text>
</comment>
<dbReference type="InterPro" id="IPR036291">
    <property type="entry name" value="NAD(P)-bd_dom_sf"/>
</dbReference>
<keyword evidence="7 10" id="KW-0560">Oxidoreductase</keyword>
<evidence type="ECO:0000256" key="10">
    <source>
        <dbReference type="RuleBase" id="RU362068"/>
    </source>
</evidence>
<evidence type="ECO:0000256" key="9">
    <source>
        <dbReference type="ARBA" id="ARBA00048793"/>
    </source>
</evidence>
<dbReference type="SUPFAM" id="SSF51735">
    <property type="entry name" value="NAD(P)-binding Rossmann-fold domains"/>
    <property type="match status" value="1"/>
</dbReference>
<dbReference type="NCBIfam" id="TIGR00745">
    <property type="entry name" value="apbA_panE"/>
    <property type="match status" value="1"/>
</dbReference>
<dbReference type="InterPro" id="IPR050838">
    <property type="entry name" value="Ketopantoate_reductase"/>
</dbReference>
<keyword evidence="5 10" id="KW-0566">Pantothenate biosynthesis</keyword>
<dbReference type="GO" id="GO:0050661">
    <property type="term" value="F:NADP binding"/>
    <property type="evidence" value="ECO:0007669"/>
    <property type="project" value="TreeGrafter"/>
</dbReference>